<accession>A0A8D8ASM2</accession>
<dbReference type="EMBL" id="HBUE01045503">
    <property type="protein sequence ID" value="CAG6462465.1"/>
    <property type="molecule type" value="Transcribed_RNA"/>
</dbReference>
<evidence type="ECO:0000313" key="1">
    <source>
        <dbReference type="EMBL" id="CAG6462452.1"/>
    </source>
</evidence>
<sequence>MSLSSPFLIWGQQMPSKLALIRHRRRPVAGGVIDSSTKSDRSIIMMVHWNGGTHVLSLGHDVEPASKTRSIWGWFIPTAATGTVIPNTTVSSRATSLIFFLPAPATWGNFIFTMAHHPTNTNCWYSHTTHKVR</sequence>
<reference evidence="1" key="1">
    <citation type="submission" date="2021-05" db="EMBL/GenBank/DDBJ databases">
        <authorList>
            <person name="Alioto T."/>
            <person name="Alioto T."/>
            <person name="Gomez Garrido J."/>
        </authorList>
    </citation>
    <scope>NUCLEOTIDE SEQUENCE</scope>
</reference>
<name>A0A8D8ASM2_CULPI</name>
<proteinExistence type="predicted"/>
<organism evidence="1">
    <name type="scientific">Culex pipiens</name>
    <name type="common">House mosquito</name>
    <dbReference type="NCBI Taxonomy" id="7175"/>
    <lineage>
        <taxon>Eukaryota</taxon>
        <taxon>Metazoa</taxon>
        <taxon>Ecdysozoa</taxon>
        <taxon>Arthropoda</taxon>
        <taxon>Hexapoda</taxon>
        <taxon>Insecta</taxon>
        <taxon>Pterygota</taxon>
        <taxon>Neoptera</taxon>
        <taxon>Endopterygota</taxon>
        <taxon>Diptera</taxon>
        <taxon>Nematocera</taxon>
        <taxon>Culicoidea</taxon>
        <taxon>Culicidae</taxon>
        <taxon>Culicinae</taxon>
        <taxon>Culicini</taxon>
        <taxon>Culex</taxon>
        <taxon>Culex</taxon>
    </lineage>
</organism>
<protein>
    <submittedName>
        <fullName evidence="1">(northern house mosquito) hypothetical protein</fullName>
    </submittedName>
</protein>
<dbReference type="EMBL" id="HBUE01045496">
    <property type="protein sequence ID" value="CAG6462452.1"/>
    <property type="molecule type" value="Transcribed_RNA"/>
</dbReference>
<dbReference type="AlphaFoldDB" id="A0A8D8ASM2"/>